<dbReference type="EMBL" id="CAXKWB010000920">
    <property type="protein sequence ID" value="CAL4062800.1"/>
    <property type="molecule type" value="Genomic_DNA"/>
</dbReference>
<accession>A0AAV2PPT0</accession>
<dbReference type="SMART" id="SM00333">
    <property type="entry name" value="TUDOR"/>
    <property type="match status" value="1"/>
</dbReference>
<dbReference type="PANTHER" id="PTHR22948:SF29">
    <property type="entry name" value="FI02030P-RELATED"/>
    <property type="match status" value="1"/>
</dbReference>
<dbReference type="Gene3D" id="2.40.50.90">
    <property type="match status" value="1"/>
</dbReference>
<proteinExistence type="predicted"/>
<dbReference type="Pfam" id="PF00567">
    <property type="entry name" value="TUDOR"/>
    <property type="match status" value="1"/>
</dbReference>
<evidence type="ECO:0000313" key="3">
    <source>
        <dbReference type="EMBL" id="CAL4062800.1"/>
    </source>
</evidence>
<dbReference type="InterPro" id="IPR050621">
    <property type="entry name" value="Tudor_domain_containing"/>
</dbReference>
<dbReference type="SMART" id="SM01272">
    <property type="entry name" value="LsmAD"/>
    <property type="match status" value="1"/>
</dbReference>
<dbReference type="GO" id="GO:0005737">
    <property type="term" value="C:cytoplasm"/>
    <property type="evidence" value="ECO:0007669"/>
    <property type="project" value="UniProtKB-ARBA"/>
</dbReference>
<gene>
    <name evidence="3" type="ORF">MNOR_LOCUS2857</name>
</gene>
<comment type="caution">
    <text evidence="3">The sequence shown here is derived from an EMBL/GenBank/DDBJ whole genome shotgun (WGS) entry which is preliminary data.</text>
</comment>
<evidence type="ECO:0000256" key="1">
    <source>
        <dbReference type="SAM" id="MobiDB-lite"/>
    </source>
</evidence>
<keyword evidence="4" id="KW-1185">Reference proteome</keyword>
<reference evidence="3 4" key="1">
    <citation type="submission" date="2024-05" db="EMBL/GenBank/DDBJ databases">
        <authorList>
            <person name="Wallberg A."/>
        </authorList>
    </citation>
    <scope>NUCLEOTIDE SEQUENCE [LARGE SCALE GENOMIC DNA]</scope>
</reference>
<dbReference type="InterPro" id="IPR002999">
    <property type="entry name" value="Tudor"/>
</dbReference>
<dbReference type="Pfam" id="PF06741">
    <property type="entry name" value="LsmAD"/>
    <property type="match status" value="1"/>
</dbReference>
<name>A0AAV2PPT0_MEGNR</name>
<dbReference type="Gene3D" id="2.30.30.140">
    <property type="match status" value="1"/>
</dbReference>
<feature type="non-terminal residue" evidence="3">
    <location>
        <position position="755"/>
    </location>
</feature>
<evidence type="ECO:0000313" key="4">
    <source>
        <dbReference type="Proteomes" id="UP001497623"/>
    </source>
</evidence>
<organism evidence="3 4">
    <name type="scientific">Meganyctiphanes norvegica</name>
    <name type="common">Northern krill</name>
    <name type="synonym">Thysanopoda norvegica</name>
    <dbReference type="NCBI Taxonomy" id="48144"/>
    <lineage>
        <taxon>Eukaryota</taxon>
        <taxon>Metazoa</taxon>
        <taxon>Ecdysozoa</taxon>
        <taxon>Arthropoda</taxon>
        <taxon>Crustacea</taxon>
        <taxon>Multicrustacea</taxon>
        <taxon>Malacostraca</taxon>
        <taxon>Eumalacostraca</taxon>
        <taxon>Eucarida</taxon>
        <taxon>Euphausiacea</taxon>
        <taxon>Euphausiidae</taxon>
        <taxon>Meganyctiphanes</taxon>
    </lineage>
</organism>
<protein>
    <recommendedName>
        <fullName evidence="2">Tudor domain-containing protein</fullName>
    </recommendedName>
</protein>
<dbReference type="InterPro" id="IPR009604">
    <property type="entry name" value="LsmAD_domain"/>
</dbReference>
<dbReference type="Proteomes" id="UP001497623">
    <property type="component" value="Unassembled WGS sequence"/>
</dbReference>
<dbReference type="AlphaFoldDB" id="A0AAV2PPT0"/>
<evidence type="ECO:0000259" key="2">
    <source>
        <dbReference type="PROSITE" id="PS50304"/>
    </source>
</evidence>
<dbReference type="PANTHER" id="PTHR22948">
    <property type="entry name" value="TUDOR DOMAIN CONTAINING PROTEIN"/>
    <property type="match status" value="1"/>
</dbReference>
<feature type="domain" description="Tudor" evidence="2">
    <location>
        <begin position="618"/>
        <end position="677"/>
    </location>
</feature>
<dbReference type="InterPro" id="IPR035437">
    <property type="entry name" value="SNase_OB-fold_sf"/>
</dbReference>
<sequence>MCGGSYQCKFATMRRGYRNVSTKRGKLVSNDKEQFNGKDHLDFITTADETGVPRSTGLTDTSATKEFEEDMDDHHLLQQTARSMLNPDIKTRKHHVTRFLEDMKKLQNSTAALTDTSRLEKKVMRRCSQFLNDVLRKESTSNELDIDSGNQWELKGSKHSQDDDDDPEYWIQNEETESIKDASHTLSRGREKQDVSLVNARISRGYLTNSDDNIQETHQRSQFRSDTLDDGSLGWDANDMFYRNKERFGITSSYSPDMEGYTTLLTRKNTPEYIQKEKEAERIANEIQSSSLFCHYEEAENKDEESIIYSEDEKKVKAINKHFYVFRAYTCVQDVTGFKGNVKNYILPNSKSFIGNKNCQSNSNSGNYYAQEILSLDSSFEANKSERVYEPPKELKKIIDDKSVTIKANSPCFIDDTKGCSTFRLGSLTESSIKKSIDILSTEAKVNEHEIKKLCLRSKIEPVLAKTNKLIANRKKMKKESTVANIKQGLPTQVHDLSQEISHIVILREAYLKELRNFTNSDTQDDNVMNRICDPAKFNSSLMSLTASALSLDSMLHTAPPNIKPAKMTALYVPEKVEVTHVVNPSLFYICLETNVYKRDKFQRIIQRLACGADQAINPQIGELYLGQYIDGRWYRAVVKAKGIKKDEFHIKYVDYGNGETINKVKLRECTDSYGLEMIPSFSLSCGLWDVIPAHGVTWDSEAITTFTDLVEGVHLQLFVTNITAGGGTRKPAYQIILLNHEPWTIIGGNTRMPA</sequence>
<feature type="region of interest" description="Disordered" evidence="1">
    <location>
        <begin position="139"/>
        <end position="168"/>
    </location>
</feature>
<dbReference type="SUPFAM" id="SSF63748">
    <property type="entry name" value="Tudor/PWWP/MBT"/>
    <property type="match status" value="1"/>
</dbReference>
<dbReference type="PROSITE" id="PS50304">
    <property type="entry name" value="TUDOR"/>
    <property type="match status" value="1"/>
</dbReference>